<dbReference type="Proteomes" id="UP000183447">
    <property type="component" value="Unassembled WGS sequence"/>
</dbReference>
<feature type="region of interest" description="Disordered" evidence="1">
    <location>
        <begin position="27"/>
        <end position="54"/>
    </location>
</feature>
<evidence type="ECO:0000313" key="5">
    <source>
        <dbReference type="Proteomes" id="UP000183447"/>
    </source>
</evidence>
<gene>
    <name evidence="4" type="ORF">SAMN02983003_2799</name>
</gene>
<dbReference type="GO" id="GO:0022857">
    <property type="term" value="F:transmembrane transporter activity"/>
    <property type="evidence" value="ECO:0007669"/>
    <property type="project" value="InterPro"/>
</dbReference>
<dbReference type="Pfam" id="PF04069">
    <property type="entry name" value="OpuAC"/>
    <property type="match status" value="1"/>
</dbReference>
<dbReference type="STRING" id="665118.SAMN02983003_2799"/>
<evidence type="ECO:0000313" key="4">
    <source>
        <dbReference type="EMBL" id="SFZ85633.1"/>
    </source>
</evidence>
<feature type="domain" description="ABC-type glycine betaine transport system substrate-binding" evidence="3">
    <location>
        <begin position="54"/>
        <end position="332"/>
    </location>
</feature>
<keyword evidence="5" id="KW-1185">Reference proteome</keyword>
<dbReference type="InterPro" id="IPR007210">
    <property type="entry name" value="ABC_Gly_betaine_transp_sub-bd"/>
</dbReference>
<dbReference type="SUPFAM" id="SSF53850">
    <property type="entry name" value="Periplasmic binding protein-like II"/>
    <property type="match status" value="1"/>
</dbReference>
<dbReference type="Gene3D" id="3.40.190.100">
    <property type="entry name" value="Glycine betaine-binding periplasmic protein, domain 2"/>
    <property type="match status" value="1"/>
</dbReference>
<evidence type="ECO:0000259" key="3">
    <source>
        <dbReference type="Pfam" id="PF04069"/>
    </source>
</evidence>
<feature type="compositionally biased region" description="Low complexity" evidence="1">
    <location>
        <begin position="27"/>
        <end position="40"/>
    </location>
</feature>
<sequence>MPHPFAPLRALLLALVLGAFPLGATGQEAGAGQQAEPDAQSAEPAPPPRCGTQPMTIGRMQWPSAAILAEIHARILASEFECEVRVQQVDQAAAGSSMGTTGQPAIAPELWLGRIAEVWNAGVKAQKLRQAGATYDQQVFEGWYVPDYVVETIPEATTIEGLKQRWADFAGEGGARARFLSCPPDWACAVINRNLLRAHGLDAYFEIVEPANRFELDTLIAEAVGRREPLLFYYWAPNAVLAQFSFRPVDLGAYAREAFTCLGRSACPGPQPSGFPNEPVVIALAEWVYLEATPVASYFQRARMPMAEMNALLQALGEPGQTVETVAERFVADKSDIWREWVGAP</sequence>
<reference evidence="4 5" key="1">
    <citation type="submission" date="2016-11" db="EMBL/GenBank/DDBJ databases">
        <authorList>
            <person name="Jaros S."/>
            <person name="Januszkiewicz K."/>
            <person name="Wedrychowicz H."/>
        </authorList>
    </citation>
    <scope>NUCLEOTIDE SEQUENCE [LARGE SCALE GENOMIC DNA]</scope>
    <source>
        <strain evidence="4 5">ATCC 23634</strain>
    </source>
</reference>
<evidence type="ECO:0000256" key="1">
    <source>
        <dbReference type="SAM" id="MobiDB-lite"/>
    </source>
</evidence>
<organism evidence="4 5">
    <name type="scientific">Devosia enhydra</name>
    <dbReference type="NCBI Taxonomy" id="665118"/>
    <lineage>
        <taxon>Bacteria</taxon>
        <taxon>Pseudomonadati</taxon>
        <taxon>Pseudomonadota</taxon>
        <taxon>Alphaproteobacteria</taxon>
        <taxon>Hyphomicrobiales</taxon>
        <taxon>Devosiaceae</taxon>
        <taxon>Devosia</taxon>
    </lineage>
</organism>
<dbReference type="GO" id="GO:0043190">
    <property type="term" value="C:ATP-binding cassette (ABC) transporter complex"/>
    <property type="evidence" value="ECO:0007669"/>
    <property type="project" value="InterPro"/>
</dbReference>
<dbReference type="AlphaFoldDB" id="A0A1K2HZY2"/>
<keyword evidence="2" id="KW-0732">Signal</keyword>
<proteinExistence type="predicted"/>
<feature type="chain" id="PRO_5013154198" evidence="2">
    <location>
        <begin position="25"/>
        <end position="345"/>
    </location>
</feature>
<feature type="signal peptide" evidence="2">
    <location>
        <begin position="1"/>
        <end position="24"/>
    </location>
</feature>
<dbReference type="OrthoDB" id="9786266at2"/>
<name>A0A1K2HZY2_9HYPH</name>
<dbReference type="EMBL" id="FPKU01000002">
    <property type="protein sequence ID" value="SFZ85633.1"/>
    <property type="molecule type" value="Genomic_DNA"/>
</dbReference>
<evidence type="ECO:0000256" key="2">
    <source>
        <dbReference type="SAM" id="SignalP"/>
    </source>
</evidence>
<accession>A0A1K2HZY2</accession>
<protein>
    <submittedName>
        <fullName evidence="4">Glycine betaine/proline transport system substrate-binding protein</fullName>
    </submittedName>
</protein>
<dbReference type="RefSeq" id="WP_072344128.1">
    <property type="nucleotide sequence ID" value="NZ_FPKU01000002.1"/>
</dbReference>